<evidence type="ECO:0000256" key="6">
    <source>
        <dbReference type="ARBA" id="ARBA00023049"/>
    </source>
</evidence>
<dbReference type="InterPro" id="IPR024079">
    <property type="entry name" value="MetalloPept_cat_dom_sf"/>
</dbReference>
<dbReference type="SUPFAM" id="SSF47090">
    <property type="entry name" value="PGBD-like"/>
    <property type="match status" value="1"/>
</dbReference>
<dbReference type="InterPro" id="IPR021190">
    <property type="entry name" value="Pept_M10A"/>
</dbReference>
<feature type="binding site" evidence="8">
    <location>
        <position position="220"/>
    </location>
    <ligand>
        <name>Ca(2+)</name>
        <dbReference type="ChEBI" id="CHEBI:29108"/>
        <label>3</label>
    </ligand>
</feature>
<feature type="binding site" evidence="8">
    <location>
        <position position="214"/>
    </location>
    <ligand>
        <name>Zn(2+)</name>
        <dbReference type="ChEBI" id="CHEBI:29105"/>
        <label>1</label>
    </ligand>
</feature>
<feature type="binding site" evidence="8">
    <location>
        <position position="261"/>
    </location>
    <ligand>
        <name>Zn(2+)</name>
        <dbReference type="ChEBI" id="CHEBI:29105"/>
        <label>2</label>
        <note>catalytic</note>
    </ligand>
</feature>
<dbReference type="Pfam" id="PF00413">
    <property type="entry name" value="Peptidase_M10"/>
    <property type="match status" value="1"/>
</dbReference>
<feature type="binding site" evidence="8">
    <location>
        <position position="265"/>
    </location>
    <ligand>
        <name>Zn(2+)</name>
        <dbReference type="ChEBI" id="CHEBI:29105"/>
        <label>2</label>
        <note>catalytic</note>
    </ligand>
</feature>
<dbReference type="PANTHER" id="PTHR10201:SF311">
    <property type="entry name" value="PEPTIDASE METALLOPEPTIDASE DOMAIN-CONTAINING PROTEIN"/>
    <property type="match status" value="1"/>
</dbReference>
<reference evidence="11" key="1">
    <citation type="submission" date="2022-08" db="EMBL/GenBank/DDBJ databases">
        <authorList>
            <person name="Gutierrez-Valencia J."/>
        </authorList>
    </citation>
    <scope>NUCLEOTIDE SEQUENCE</scope>
</reference>
<comment type="cofactor">
    <cofactor evidence="8">
        <name>Zn(2+)</name>
        <dbReference type="ChEBI" id="CHEBI:29105"/>
    </cofactor>
    <text evidence="8">Binds 2 Zn(2+) ions per subunit.</text>
</comment>
<keyword evidence="6" id="KW-0482">Metalloprotease</keyword>
<evidence type="ECO:0000313" key="12">
    <source>
        <dbReference type="Proteomes" id="UP001154282"/>
    </source>
</evidence>
<keyword evidence="3 8" id="KW-0479">Metal-binding</keyword>
<evidence type="ECO:0000256" key="8">
    <source>
        <dbReference type="PIRSR" id="PIRSR621190-2"/>
    </source>
</evidence>
<evidence type="ECO:0000256" key="2">
    <source>
        <dbReference type="ARBA" id="ARBA00022670"/>
    </source>
</evidence>
<dbReference type="InterPro" id="IPR036365">
    <property type="entry name" value="PGBD-like_sf"/>
</dbReference>
<evidence type="ECO:0000256" key="5">
    <source>
        <dbReference type="ARBA" id="ARBA00022833"/>
    </source>
</evidence>
<feature type="chain" id="PRO_5043874731" description="Peptidase metallopeptidase domain-containing protein" evidence="9">
    <location>
        <begin position="29"/>
        <end position="309"/>
    </location>
</feature>
<dbReference type="AlphaFoldDB" id="A0AAV0K4R6"/>
<feature type="active site" evidence="7">
    <location>
        <position position="262"/>
    </location>
</feature>
<keyword evidence="8" id="KW-0106">Calcium</keyword>
<dbReference type="CDD" id="cd04278">
    <property type="entry name" value="ZnMc_MMP"/>
    <property type="match status" value="1"/>
</dbReference>
<comment type="similarity">
    <text evidence="1">Belongs to the peptidase M10A family. Matrix metalloproteinases (MMPs) subfamily.</text>
</comment>
<dbReference type="GO" id="GO:0008270">
    <property type="term" value="F:zinc ion binding"/>
    <property type="evidence" value="ECO:0007669"/>
    <property type="project" value="InterPro"/>
</dbReference>
<sequence length="309" mass="35071">MSTMTLLRVLTSTFLLISLVVINSPAFAAPLGFIKQLEGGRRGQSIEGLRDLKQYLQKFGYYLNDHKDTNPNVATTHQNDDEFDELLEAAIKRYQRTHRIPVSGSLDRATTAQLIIPRCGVSDHDLVMTLDYYGDQKDYRFFRGKPKWNKNNLRYKFGPKSRPPAGLKERTIKAAVDKALQSWKNVTEFTFDYVASTTAPADLKISFFSRDHGDGDPFEGPDGHTAHAFAPRYGEVHYNADYKWSNYPSPKEMDLQSIAVHEIGHALGLRHSDNQAAIMYPYLNLGQVKRALQRADIDGIRELYNLPSK</sequence>
<dbReference type="PRINTS" id="PR00138">
    <property type="entry name" value="MATRIXIN"/>
</dbReference>
<accession>A0AAV0K4R6</accession>
<feature type="binding site" evidence="8">
    <location>
        <position position="279"/>
    </location>
    <ligand>
        <name>Zn(2+)</name>
        <dbReference type="ChEBI" id="CHEBI:29105"/>
        <label>2</label>
        <note>catalytic</note>
    </ligand>
</feature>
<keyword evidence="4" id="KW-0378">Hydrolase</keyword>
<keyword evidence="12" id="KW-1185">Reference proteome</keyword>
<feature type="binding site" description="in inhibited form" evidence="8">
    <location>
        <position position="119"/>
    </location>
    <ligand>
        <name>Zn(2+)</name>
        <dbReference type="ChEBI" id="CHEBI:29105"/>
        <label>2</label>
        <note>catalytic</note>
    </ligand>
</feature>
<dbReference type="EMBL" id="CAMGYJ010000005">
    <property type="protein sequence ID" value="CAI0417305.1"/>
    <property type="molecule type" value="Genomic_DNA"/>
</dbReference>
<dbReference type="GO" id="GO:0031012">
    <property type="term" value="C:extracellular matrix"/>
    <property type="evidence" value="ECO:0007669"/>
    <property type="project" value="InterPro"/>
</dbReference>
<comment type="cofactor">
    <cofactor evidence="8">
        <name>Ca(2+)</name>
        <dbReference type="ChEBI" id="CHEBI:29108"/>
    </cofactor>
    <text evidence="8">Can bind about 5 Ca(2+) ions per subunit.</text>
</comment>
<dbReference type="Proteomes" id="UP001154282">
    <property type="component" value="Unassembled WGS sequence"/>
</dbReference>
<feature type="domain" description="Peptidase metallopeptidase" evidence="10">
    <location>
        <begin position="144"/>
        <end position="306"/>
    </location>
</feature>
<evidence type="ECO:0000256" key="7">
    <source>
        <dbReference type="PIRSR" id="PIRSR621190-1"/>
    </source>
</evidence>
<evidence type="ECO:0000256" key="4">
    <source>
        <dbReference type="ARBA" id="ARBA00022801"/>
    </source>
</evidence>
<evidence type="ECO:0000259" key="10">
    <source>
        <dbReference type="SMART" id="SM00235"/>
    </source>
</evidence>
<dbReference type="SUPFAM" id="SSF55486">
    <property type="entry name" value="Metalloproteases ('zincins'), catalytic domain"/>
    <property type="match status" value="1"/>
</dbReference>
<dbReference type="InterPro" id="IPR033739">
    <property type="entry name" value="M10A_MMP"/>
</dbReference>
<dbReference type="GO" id="GO:0030198">
    <property type="term" value="P:extracellular matrix organization"/>
    <property type="evidence" value="ECO:0007669"/>
    <property type="project" value="TreeGrafter"/>
</dbReference>
<feature type="signal peptide" evidence="9">
    <location>
        <begin position="1"/>
        <end position="28"/>
    </location>
</feature>
<feature type="binding site" evidence="8">
    <location>
        <position position="237"/>
    </location>
    <ligand>
        <name>Zn(2+)</name>
        <dbReference type="ChEBI" id="CHEBI:29105"/>
        <label>1</label>
    </ligand>
</feature>
<dbReference type="GO" id="GO:0004222">
    <property type="term" value="F:metalloendopeptidase activity"/>
    <property type="evidence" value="ECO:0007669"/>
    <property type="project" value="InterPro"/>
</dbReference>
<dbReference type="InterPro" id="IPR001818">
    <property type="entry name" value="Pept_M10_metallopeptidase"/>
</dbReference>
<evidence type="ECO:0000313" key="11">
    <source>
        <dbReference type="EMBL" id="CAI0417305.1"/>
    </source>
</evidence>
<keyword evidence="5 8" id="KW-0862">Zinc</keyword>
<keyword evidence="9" id="KW-0732">Signal</keyword>
<evidence type="ECO:0000256" key="1">
    <source>
        <dbReference type="ARBA" id="ARBA00009614"/>
    </source>
</evidence>
<dbReference type="Pfam" id="PF01471">
    <property type="entry name" value="PG_binding_1"/>
    <property type="match status" value="1"/>
</dbReference>
<organism evidence="11 12">
    <name type="scientific">Linum tenue</name>
    <dbReference type="NCBI Taxonomy" id="586396"/>
    <lineage>
        <taxon>Eukaryota</taxon>
        <taxon>Viridiplantae</taxon>
        <taxon>Streptophyta</taxon>
        <taxon>Embryophyta</taxon>
        <taxon>Tracheophyta</taxon>
        <taxon>Spermatophyta</taxon>
        <taxon>Magnoliopsida</taxon>
        <taxon>eudicotyledons</taxon>
        <taxon>Gunneridae</taxon>
        <taxon>Pentapetalae</taxon>
        <taxon>rosids</taxon>
        <taxon>fabids</taxon>
        <taxon>Malpighiales</taxon>
        <taxon>Linaceae</taxon>
        <taxon>Linum</taxon>
    </lineage>
</organism>
<evidence type="ECO:0000256" key="9">
    <source>
        <dbReference type="SAM" id="SignalP"/>
    </source>
</evidence>
<feature type="binding site" evidence="8">
    <location>
        <position position="271"/>
    </location>
    <ligand>
        <name>Zn(2+)</name>
        <dbReference type="ChEBI" id="CHEBI:29105"/>
        <label>2</label>
        <note>catalytic</note>
    </ligand>
</feature>
<proteinExistence type="inferred from homology"/>
<gene>
    <name evidence="11" type="ORF">LITE_LOCUS17263</name>
</gene>
<dbReference type="InterPro" id="IPR002477">
    <property type="entry name" value="Peptidoglycan-bd-like"/>
</dbReference>
<dbReference type="Gene3D" id="3.40.390.10">
    <property type="entry name" value="Collagenase (Catalytic Domain)"/>
    <property type="match status" value="1"/>
</dbReference>
<dbReference type="InterPro" id="IPR006026">
    <property type="entry name" value="Peptidase_Metallo"/>
</dbReference>
<keyword evidence="2" id="KW-0645">Protease</keyword>
<evidence type="ECO:0000256" key="3">
    <source>
        <dbReference type="ARBA" id="ARBA00022723"/>
    </source>
</evidence>
<feature type="binding site" evidence="8">
    <location>
        <position position="212"/>
    </location>
    <ligand>
        <name>Zn(2+)</name>
        <dbReference type="ChEBI" id="CHEBI:29105"/>
        <label>1</label>
    </ligand>
</feature>
<feature type="binding site" evidence="8">
    <location>
        <position position="227"/>
    </location>
    <ligand>
        <name>Zn(2+)</name>
        <dbReference type="ChEBI" id="CHEBI:29105"/>
        <label>1</label>
    </ligand>
</feature>
<dbReference type="GO" id="GO:0006508">
    <property type="term" value="P:proteolysis"/>
    <property type="evidence" value="ECO:0007669"/>
    <property type="project" value="UniProtKB-KW"/>
</dbReference>
<comment type="caution">
    <text evidence="11">The sequence shown here is derived from an EMBL/GenBank/DDBJ whole genome shotgun (WGS) entry which is preliminary data.</text>
</comment>
<dbReference type="GO" id="GO:0030574">
    <property type="term" value="P:collagen catabolic process"/>
    <property type="evidence" value="ECO:0007669"/>
    <property type="project" value="TreeGrafter"/>
</dbReference>
<name>A0AAV0K4R6_9ROSI</name>
<protein>
    <recommendedName>
        <fullName evidence="10">Peptidase metallopeptidase domain-containing protein</fullName>
    </recommendedName>
</protein>
<dbReference type="PANTHER" id="PTHR10201">
    <property type="entry name" value="MATRIX METALLOPROTEINASE"/>
    <property type="match status" value="1"/>
</dbReference>
<dbReference type="SMART" id="SM00235">
    <property type="entry name" value="ZnMc"/>
    <property type="match status" value="1"/>
</dbReference>
<feature type="binding site" evidence="8">
    <location>
        <position position="202"/>
    </location>
    <ligand>
        <name>Ca(2+)</name>
        <dbReference type="ChEBI" id="CHEBI:29108"/>
        <label>2</label>
    </ligand>
</feature>